<comment type="caution">
    <text evidence="2">The sequence shown here is derived from an EMBL/GenBank/DDBJ whole genome shotgun (WGS) entry which is preliminary data.</text>
</comment>
<dbReference type="Proteomes" id="UP000247702">
    <property type="component" value="Unassembled WGS sequence"/>
</dbReference>
<protein>
    <submittedName>
        <fullName evidence="2">Uncharacterized protein</fullName>
    </submittedName>
</protein>
<reference evidence="3" key="2">
    <citation type="submission" date="2019-10" db="EMBL/GenBank/DDBJ databases">
        <title>Conservation and host-specific expression of non-tandemly repeated heterogenous ribosome RNA gene in arbuscular mycorrhizal fungi.</title>
        <authorList>
            <person name="Maeda T."/>
            <person name="Kobayashi Y."/>
            <person name="Nakagawa T."/>
            <person name="Ezawa T."/>
            <person name="Yamaguchi K."/>
            <person name="Bino T."/>
            <person name="Nishimoto Y."/>
            <person name="Shigenobu S."/>
            <person name="Kawaguchi M."/>
        </authorList>
    </citation>
    <scope>NUCLEOTIDE SEQUENCE</scope>
    <source>
        <strain evidence="3">HR1</strain>
    </source>
</reference>
<sequence length="161" mass="17842">MDNNLNSFNNKSNESTQTENSNINSNDTNNNYNNDYSMISEGVSSASHSSYTNTPTYTDAPGNVTISDLPQSHPTVSYPPQYVSQYTGQNQPYSLPLNPPDTTNPPQINHSEIFTFDIPGIKIIIIPIFPPIANSSQTNRSEIFTFDIPGSKVIFITLSFR</sequence>
<dbReference type="EMBL" id="BLAL01000315">
    <property type="protein sequence ID" value="GET02715.1"/>
    <property type="molecule type" value="Genomic_DNA"/>
</dbReference>
<keyword evidence="4" id="KW-1185">Reference proteome</keyword>
<feature type="compositionally biased region" description="Polar residues" evidence="1">
    <location>
        <begin position="64"/>
        <end position="74"/>
    </location>
</feature>
<proteinExistence type="predicted"/>
<name>A0A2Z6RJG0_9GLOM</name>
<dbReference type="Proteomes" id="UP000615446">
    <property type="component" value="Unassembled WGS sequence"/>
</dbReference>
<reference evidence="2 4" key="1">
    <citation type="submission" date="2017-11" db="EMBL/GenBank/DDBJ databases">
        <title>The genome of Rhizophagus clarus HR1 reveals common genetic basis of auxotrophy among arbuscular mycorrhizal fungi.</title>
        <authorList>
            <person name="Kobayashi Y."/>
        </authorList>
    </citation>
    <scope>NUCLEOTIDE SEQUENCE [LARGE SCALE GENOMIC DNA]</scope>
    <source>
        <strain evidence="2 4">HR1</strain>
    </source>
</reference>
<evidence type="ECO:0000313" key="2">
    <source>
        <dbReference type="EMBL" id="GBB96871.1"/>
    </source>
</evidence>
<feature type="compositionally biased region" description="Low complexity" evidence="1">
    <location>
        <begin position="1"/>
        <end position="40"/>
    </location>
</feature>
<dbReference type="EMBL" id="BEXD01002068">
    <property type="protein sequence ID" value="GBB96871.1"/>
    <property type="molecule type" value="Genomic_DNA"/>
</dbReference>
<dbReference type="AlphaFoldDB" id="A0A2Z6RJG0"/>
<organism evidence="2 4">
    <name type="scientific">Rhizophagus clarus</name>
    <dbReference type="NCBI Taxonomy" id="94130"/>
    <lineage>
        <taxon>Eukaryota</taxon>
        <taxon>Fungi</taxon>
        <taxon>Fungi incertae sedis</taxon>
        <taxon>Mucoromycota</taxon>
        <taxon>Glomeromycotina</taxon>
        <taxon>Glomeromycetes</taxon>
        <taxon>Glomerales</taxon>
        <taxon>Glomeraceae</taxon>
        <taxon>Rhizophagus</taxon>
    </lineage>
</organism>
<gene>
    <name evidence="3" type="ORF">RCL2_002908500</name>
    <name evidence="2" type="ORF">RclHR1_02860004</name>
</gene>
<evidence type="ECO:0000313" key="4">
    <source>
        <dbReference type="Proteomes" id="UP000247702"/>
    </source>
</evidence>
<feature type="compositionally biased region" description="Polar residues" evidence="1">
    <location>
        <begin position="42"/>
        <end position="57"/>
    </location>
</feature>
<evidence type="ECO:0000256" key="1">
    <source>
        <dbReference type="SAM" id="MobiDB-lite"/>
    </source>
</evidence>
<accession>A0A2Z6RJG0</accession>
<evidence type="ECO:0000313" key="3">
    <source>
        <dbReference type="EMBL" id="GET02715.1"/>
    </source>
</evidence>
<feature type="region of interest" description="Disordered" evidence="1">
    <location>
        <begin position="1"/>
        <end position="74"/>
    </location>
</feature>